<evidence type="ECO:0000256" key="3">
    <source>
        <dbReference type="ARBA" id="ARBA00022478"/>
    </source>
</evidence>
<dbReference type="GO" id="GO:0003677">
    <property type="term" value="F:DNA binding"/>
    <property type="evidence" value="ECO:0007669"/>
    <property type="project" value="InterPro"/>
</dbReference>
<dbReference type="EMBL" id="JAXUIC010000005">
    <property type="protein sequence ID" value="KAK4591200.1"/>
    <property type="molecule type" value="Genomic_DNA"/>
</dbReference>
<keyword evidence="3" id="KW-0240">DNA-directed RNA polymerase</keyword>
<keyword evidence="5" id="KW-0539">Nucleus</keyword>
<organism evidence="7 9">
    <name type="scientific">Quercus rubra</name>
    <name type="common">Northern red oak</name>
    <name type="synonym">Quercus borealis</name>
    <dbReference type="NCBI Taxonomy" id="3512"/>
    <lineage>
        <taxon>Eukaryota</taxon>
        <taxon>Viridiplantae</taxon>
        <taxon>Streptophyta</taxon>
        <taxon>Embryophyta</taxon>
        <taxon>Tracheophyta</taxon>
        <taxon>Spermatophyta</taxon>
        <taxon>Magnoliopsida</taxon>
        <taxon>eudicotyledons</taxon>
        <taxon>Gunneridae</taxon>
        <taxon>Pentapetalae</taxon>
        <taxon>rosids</taxon>
        <taxon>fabids</taxon>
        <taxon>Fagales</taxon>
        <taxon>Fagaceae</taxon>
        <taxon>Quercus</taxon>
    </lineage>
</organism>
<evidence type="ECO:0008006" key="10">
    <source>
        <dbReference type="Google" id="ProtNLM"/>
    </source>
</evidence>
<evidence type="ECO:0000256" key="5">
    <source>
        <dbReference type="ARBA" id="ARBA00023242"/>
    </source>
</evidence>
<evidence type="ECO:0000256" key="4">
    <source>
        <dbReference type="ARBA" id="ARBA00023163"/>
    </source>
</evidence>
<proteinExistence type="inferred from homology"/>
<dbReference type="GO" id="GO:0000428">
    <property type="term" value="C:DNA-directed RNA polymerase complex"/>
    <property type="evidence" value="ECO:0007669"/>
    <property type="project" value="UniProtKB-KW"/>
</dbReference>
<comment type="caution">
    <text evidence="7">The sequence shown here is derived from an EMBL/GenBank/DDBJ whole genome shotgun (WGS) entry which is preliminary data.</text>
</comment>
<accession>A0AAN7FIE0</accession>
<keyword evidence="4" id="KW-0804">Transcription</keyword>
<keyword evidence="9" id="KW-1185">Reference proteome</keyword>
<protein>
    <recommendedName>
        <fullName evidence="10">DNA-directed RNA polymerase I subunit rpa49</fullName>
    </recommendedName>
</protein>
<evidence type="ECO:0000313" key="8">
    <source>
        <dbReference type="EMBL" id="KAK4591200.1"/>
    </source>
</evidence>
<dbReference type="EMBL" id="JAXUIC010000005">
    <property type="protein sequence ID" value="KAK4591166.1"/>
    <property type="molecule type" value="Genomic_DNA"/>
</dbReference>
<evidence type="ECO:0000256" key="2">
    <source>
        <dbReference type="ARBA" id="ARBA00009430"/>
    </source>
</evidence>
<dbReference type="InterPro" id="IPR009668">
    <property type="entry name" value="RNA_pol-assoc_fac_A49-like"/>
</dbReference>
<evidence type="ECO:0000313" key="7">
    <source>
        <dbReference type="EMBL" id="KAK4591166.1"/>
    </source>
</evidence>
<reference evidence="7 9" key="1">
    <citation type="journal article" date="2023" name="G3 (Bethesda)">
        <title>A haplotype-resolved chromosome-scale genome for Quercus rubra L. provides insights into the genetics of adaptive traits for red oak species.</title>
        <authorList>
            <person name="Kapoor B."/>
            <person name="Jenkins J."/>
            <person name="Schmutz J."/>
            <person name="Zhebentyayeva T."/>
            <person name="Kuelheim C."/>
            <person name="Coggeshall M."/>
            <person name="Heim C."/>
            <person name="Lasky J.R."/>
            <person name="Leites L."/>
            <person name="Islam-Faridi N."/>
            <person name="Romero-Severson J."/>
            <person name="DeLeo V.L."/>
            <person name="Lucas S.M."/>
            <person name="Lazic D."/>
            <person name="Gailing O."/>
            <person name="Carlson J."/>
            <person name="Staton M."/>
        </authorList>
    </citation>
    <scope>NUCLEOTIDE SEQUENCE [LARGE SCALE GENOMIC DNA]</scope>
    <source>
        <strain evidence="7">Pseudo-F2</strain>
    </source>
</reference>
<dbReference type="GO" id="GO:0006351">
    <property type="term" value="P:DNA-templated transcription"/>
    <property type="evidence" value="ECO:0007669"/>
    <property type="project" value="InterPro"/>
</dbReference>
<feature type="compositionally biased region" description="Basic residues" evidence="6">
    <location>
        <begin position="21"/>
        <end position="30"/>
    </location>
</feature>
<sequence>MNSDPEDAKSPLTQNHETPPKKKKKNKHKTPQPPPPQPPSPPPPSPPVQAKVQSFKENPKKFPPFVAYFPSGYDPTKNHNNSEQIDGHESAPSVKVYRSQERPQRVEMVVTPTGSNVDFVGSNYSGESTGGHHCSYALGVFDKDSQSLKIVPVAFDKVFRLEPKVRGLEAADKKTESPVKEELSAVKKADRFRELTNLYGTKKARNEAKKKHSLNQEDDPNSQKVLDRKIKEVKINKEALIGSDGAEASVARNIPPYVANATTPQEAYPLDKIILMGEWDYIADIFELLQEKPKLASNAYPTFVSNRIDKLQGIEDEAEKRTLCCVFSYITHLIKFRDQHSMDAFSSAKGHKIPGILRNRFSTMFADQLSKRLSAEKNDLLISYILVLTLYADEFRTDPADIAKDLRMSPINLRAHFEHLGCKLSRQDKLQIFTLPLPLQFPILRQKRRR</sequence>
<dbReference type="GO" id="GO:0005730">
    <property type="term" value="C:nucleolus"/>
    <property type="evidence" value="ECO:0007669"/>
    <property type="project" value="UniProtKB-SubCell"/>
</dbReference>
<dbReference type="PANTHER" id="PTHR14440">
    <property type="entry name" value="DNA-DIRECTED RNA POLYMERASE I SUBUNIT RPA49"/>
    <property type="match status" value="1"/>
</dbReference>
<dbReference type="Proteomes" id="UP001324115">
    <property type="component" value="Unassembled WGS sequence"/>
</dbReference>
<comment type="similarity">
    <text evidence="2">Belongs to the eukaryotic RPA49/POLR1E RNA polymerase subunit family.</text>
</comment>
<evidence type="ECO:0000256" key="1">
    <source>
        <dbReference type="ARBA" id="ARBA00004604"/>
    </source>
</evidence>
<feature type="region of interest" description="Disordered" evidence="6">
    <location>
        <begin position="204"/>
        <end position="223"/>
    </location>
</feature>
<comment type="subcellular location">
    <subcellularLocation>
        <location evidence="1">Nucleus</location>
        <location evidence="1">Nucleolus</location>
    </subcellularLocation>
</comment>
<name>A0AAN7FIE0_QUERU</name>
<dbReference type="AlphaFoldDB" id="A0AAN7FIE0"/>
<feature type="compositionally biased region" description="Pro residues" evidence="6">
    <location>
        <begin position="31"/>
        <end position="47"/>
    </location>
</feature>
<feature type="region of interest" description="Disordered" evidence="6">
    <location>
        <begin position="1"/>
        <end position="103"/>
    </location>
</feature>
<evidence type="ECO:0000313" key="9">
    <source>
        <dbReference type="Proteomes" id="UP001324115"/>
    </source>
</evidence>
<gene>
    <name evidence="7" type="ORF">RGQ29_021385</name>
    <name evidence="8" type="ORF">RGQ29_021412</name>
</gene>
<evidence type="ECO:0000256" key="6">
    <source>
        <dbReference type="SAM" id="MobiDB-lite"/>
    </source>
</evidence>
<dbReference type="Pfam" id="PF06870">
    <property type="entry name" value="RNA_pol_I_A49"/>
    <property type="match status" value="1"/>
</dbReference>